<protein>
    <submittedName>
        <fullName evidence="1">Uncharacterized protein</fullName>
    </submittedName>
</protein>
<gene>
    <name evidence="1" type="ORF">NTEN_LOCUS16691</name>
</gene>
<proteinExistence type="predicted"/>
<accession>A0A6H5H3E3</accession>
<evidence type="ECO:0000313" key="1">
    <source>
        <dbReference type="EMBL" id="CAB0011798.1"/>
    </source>
</evidence>
<dbReference type="Proteomes" id="UP000479000">
    <property type="component" value="Unassembled WGS sequence"/>
</dbReference>
<feature type="non-terminal residue" evidence="1">
    <location>
        <position position="1"/>
    </location>
</feature>
<feature type="non-terminal residue" evidence="1">
    <location>
        <position position="59"/>
    </location>
</feature>
<organism evidence="1 2">
    <name type="scientific">Nesidiocoris tenuis</name>
    <dbReference type="NCBI Taxonomy" id="355587"/>
    <lineage>
        <taxon>Eukaryota</taxon>
        <taxon>Metazoa</taxon>
        <taxon>Ecdysozoa</taxon>
        <taxon>Arthropoda</taxon>
        <taxon>Hexapoda</taxon>
        <taxon>Insecta</taxon>
        <taxon>Pterygota</taxon>
        <taxon>Neoptera</taxon>
        <taxon>Paraneoptera</taxon>
        <taxon>Hemiptera</taxon>
        <taxon>Heteroptera</taxon>
        <taxon>Panheteroptera</taxon>
        <taxon>Cimicomorpha</taxon>
        <taxon>Miridae</taxon>
        <taxon>Dicyphina</taxon>
        <taxon>Nesidiocoris</taxon>
    </lineage>
</organism>
<evidence type="ECO:0000313" key="2">
    <source>
        <dbReference type="Proteomes" id="UP000479000"/>
    </source>
</evidence>
<keyword evidence="2" id="KW-1185">Reference proteome</keyword>
<dbReference type="AlphaFoldDB" id="A0A6H5H3E3"/>
<dbReference type="EMBL" id="CADCXU010024274">
    <property type="protein sequence ID" value="CAB0011798.1"/>
    <property type="molecule type" value="Genomic_DNA"/>
</dbReference>
<name>A0A6H5H3E3_9HEMI</name>
<reference evidence="1 2" key="1">
    <citation type="submission" date="2020-02" db="EMBL/GenBank/DDBJ databases">
        <authorList>
            <person name="Ferguson B K."/>
        </authorList>
    </citation>
    <scope>NUCLEOTIDE SEQUENCE [LARGE SCALE GENOMIC DNA]</scope>
</reference>
<sequence length="59" mass="6690">MANELNMNSLGGWNLHLSPLRTTMNQDYLSSDSTTCFIASFIPWRNSYDPGNVHRTSLN</sequence>